<sequence length="461" mass="52441">MMGQRSSGQGRLFYAFDLDAHVPENHLLRGIDRCLDLSDLRTQLADHYSSTGRPSIDPELMIRMLIVGYSYGIRSERRLCEEVHLNLGYRWFCRLGLEDAVPDHSTFSKNRHGRFRESGIFRWVFDEVVRRCMAAGLVKAEGFAVDASIIAADANKQRSVPGTDRIDWSSPALSTRAVREYLEGLDGEALAEAMPKRLSLTDPQSSWTAALGGPAFFAYSTNYLIDTAHGVIMDVEATPAHRTAEVESTKAMVERVEARFAITPERLIGDMAYGNAPMLAWMVDEKEIEPHVPVWDKTQRQDGTLSSTDFQWDDDANEYRCPEGHSLRIERRPFKKARTHITKLNSIIYRSSQHDCQHCPRKMQCCPKTPIRKIARSIHEHARDVARRIRTTPEYARSRRLRKKVEMLFAHLKRILKVTRLRLRGLSGASDEFTLAATAQNLRRLAMLTHGPPSRRIATPA</sequence>
<dbReference type="Pfam" id="PF05598">
    <property type="entry name" value="DUF772"/>
    <property type="match status" value="1"/>
</dbReference>
<dbReference type="PANTHER" id="PTHR33408:SF2">
    <property type="entry name" value="TRANSPOSASE DDE DOMAIN-CONTAINING PROTEIN"/>
    <property type="match status" value="1"/>
</dbReference>
<dbReference type="InterPro" id="IPR025668">
    <property type="entry name" value="Tnp_DDE_dom"/>
</dbReference>
<evidence type="ECO:0000259" key="2">
    <source>
        <dbReference type="Pfam" id="PF13751"/>
    </source>
</evidence>
<dbReference type="AlphaFoldDB" id="A0A4S3KB03"/>
<feature type="domain" description="Transposase DDE" evidence="2">
    <location>
        <begin position="321"/>
        <end position="446"/>
    </location>
</feature>
<dbReference type="EMBL" id="SOBT01000008">
    <property type="protein sequence ID" value="TDU32655.1"/>
    <property type="molecule type" value="Genomic_DNA"/>
</dbReference>
<dbReference type="Pfam" id="PF13751">
    <property type="entry name" value="DDE_Tnp_1_6"/>
    <property type="match status" value="1"/>
</dbReference>
<dbReference type="Proteomes" id="UP000295341">
    <property type="component" value="Unassembled WGS sequence"/>
</dbReference>
<evidence type="ECO:0000259" key="1">
    <source>
        <dbReference type="Pfam" id="PF05598"/>
    </source>
</evidence>
<gene>
    <name evidence="3" type="ORF">DFR24_2055</name>
</gene>
<feature type="domain" description="Transposase InsH N-terminal" evidence="1">
    <location>
        <begin position="17"/>
        <end position="112"/>
    </location>
</feature>
<reference evidence="3 4" key="1">
    <citation type="submission" date="2019-03" db="EMBL/GenBank/DDBJ databases">
        <title>Genomic Encyclopedia of Type Strains, Phase IV (KMG-IV): sequencing the most valuable type-strain genomes for metagenomic binning, comparative biology and taxonomic classification.</title>
        <authorList>
            <person name="Goeker M."/>
        </authorList>
    </citation>
    <scope>NUCLEOTIDE SEQUENCE [LARGE SCALE GENOMIC DNA]</scope>
    <source>
        <strain evidence="3 4">DSM 26377</strain>
    </source>
</reference>
<dbReference type="InterPro" id="IPR008490">
    <property type="entry name" value="Transposase_InsH_N"/>
</dbReference>
<organism evidence="3 4">
    <name type="scientific">Panacagrimonas perspica</name>
    <dbReference type="NCBI Taxonomy" id="381431"/>
    <lineage>
        <taxon>Bacteria</taxon>
        <taxon>Pseudomonadati</taxon>
        <taxon>Pseudomonadota</taxon>
        <taxon>Gammaproteobacteria</taxon>
        <taxon>Nevskiales</taxon>
        <taxon>Nevskiaceae</taxon>
        <taxon>Panacagrimonas</taxon>
    </lineage>
</organism>
<protein>
    <submittedName>
        <fullName evidence="3">IS4 family transposase</fullName>
    </submittedName>
</protein>
<evidence type="ECO:0000313" key="4">
    <source>
        <dbReference type="Proteomes" id="UP000295341"/>
    </source>
</evidence>
<proteinExistence type="predicted"/>
<comment type="caution">
    <text evidence="3">The sequence shown here is derived from an EMBL/GenBank/DDBJ whole genome shotgun (WGS) entry which is preliminary data.</text>
</comment>
<dbReference type="RefSeq" id="WP_133881140.1">
    <property type="nucleotide sequence ID" value="NZ_MWIN01000001.1"/>
</dbReference>
<evidence type="ECO:0000313" key="3">
    <source>
        <dbReference type="EMBL" id="TDU32655.1"/>
    </source>
</evidence>
<dbReference type="OrthoDB" id="9182628at2"/>
<keyword evidence="4" id="KW-1185">Reference proteome</keyword>
<dbReference type="PANTHER" id="PTHR33408">
    <property type="entry name" value="TRANSPOSASE"/>
    <property type="match status" value="1"/>
</dbReference>
<accession>A0A4S3KB03</accession>
<name>A0A4S3KB03_9GAMM</name>